<name>A0A7G9U8S8_GVPB</name>
<feature type="compositionally biased region" description="Basic and acidic residues" evidence="1">
    <location>
        <begin position="110"/>
        <end position="122"/>
    </location>
</feature>
<proteinExistence type="predicted"/>
<reference evidence="2" key="1">
    <citation type="submission" date="2019-11" db="EMBL/GenBank/DDBJ databases">
        <title>Studies on the baculoviruses infecting the caterpillars, Spilarctia obliqua Walker (Erebidae) and Pieris brassicae Linn. (Pieridae) (Insecta: Lepidoptera).</title>
        <authorList>
            <person name="Paul S."/>
            <person name="Arumugaperumal A."/>
            <person name="Sathiya Balasingh Thangapandi E.J.J."/>
            <person name="Sarjubala Devi H."/>
            <person name="Johnson T."/>
            <person name="Maisnam S."/>
            <person name="Krishnavel S."/>
            <person name="Soman Syamala S."/>
            <person name="Ramamoorthy S."/>
            <person name="Karthikeyan R."/>
            <person name="Subburaman C."/>
            <person name="Jeyaprakash R."/>
            <person name="Azhaguchamy M."/>
            <person name="Ramaiyer V."/>
            <person name="Sivasubramaniam S."/>
        </authorList>
    </citation>
    <scope>NUCLEOTIDE SEQUENCE</scope>
    <source>
        <strain evidence="2">Manipur</strain>
    </source>
</reference>
<dbReference type="EMBL" id="MN750573">
    <property type="protein sequence ID" value="QNN89509.1"/>
    <property type="molecule type" value="Genomic_DNA"/>
</dbReference>
<protein>
    <submittedName>
        <fullName evidence="2">Uncharacterized protein</fullName>
    </submittedName>
</protein>
<evidence type="ECO:0000256" key="1">
    <source>
        <dbReference type="SAM" id="MobiDB-lite"/>
    </source>
</evidence>
<evidence type="ECO:0000313" key="2">
    <source>
        <dbReference type="EMBL" id="QNN89509.1"/>
    </source>
</evidence>
<feature type="region of interest" description="Disordered" evidence="1">
    <location>
        <begin position="87"/>
        <end position="122"/>
    </location>
</feature>
<sequence length="122" mass="13674">MYETEAEACRAQSEVSKAKVITHKRHTVCSEVNLIAAGAIRRWGRSNDNFKLCDAIKTPCSPLPLPTSMPWYKPSVEEEIELDFSCASPSQAPTKPTPFDMKMFPATPRYNHEDAGDLEQTK</sequence>
<organismHost>
    <name type="scientific">Pieris brassicae</name>
    <name type="common">White butterfly</name>
    <name type="synonym">Large white butterfly</name>
    <dbReference type="NCBI Taxonomy" id="7116"/>
</organismHost>
<organism evidence="2">
    <name type="scientific">Pieris brassicae granulosis virus</name>
    <name type="common">PbGV</name>
    <name type="synonym">Pieris brassicae granulovirus</name>
    <dbReference type="NCBI Taxonomy" id="10465"/>
    <lineage>
        <taxon>Viruses</taxon>
        <taxon>Viruses incertae sedis</taxon>
        <taxon>Naldaviricetes</taxon>
        <taxon>Lefavirales</taxon>
        <taxon>Baculoviridae</taxon>
        <taxon>Betabaculovirus</taxon>
        <taxon>Betabaculovirus arrapae</taxon>
    </lineage>
</organism>
<accession>A0A7G9U8S8</accession>